<keyword evidence="9" id="KW-0234">DNA repair</keyword>
<accession>Q4KT08</accession>
<evidence type="ECO:0000256" key="3">
    <source>
        <dbReference type="ARBA" id="ARBA00013149"/>
    </source>
</evidence>
<evidence type="ECO:0000256" key="10">
    <source>
        <dbReference type="ARBA" id="ARBA00023239"/>
    </source>
</evidence>
<dbReference type="SUPFAM" id="SSF48173">
    <property type="entry name" value="Cryptochrome/photolyase FAD-binding domain"/>
    <property type="match status" value="1"/>
</dbReference>
<keyword evidence="8" id="KW-0238">DNA-binding</keyword>
<reference evidence="15" key="3">
    <citation type="submission" date="2012-08" db="EMBL/GenBank/DDBJ databases">
        <title>Sequences comparision among Chrysodeixis chalcites nucleopolyhedrovirus genotypes from a field strain of the Canary Islands.</title>
        <authorList>
            <person name="Bernal A."/>
            <person name="Simon O."/>
            <person name="Palma L."/>
            <person name="Williams T."/>
            <person name="Caballero P."/>
        </authorList>
    </citation>
    <scope>NUCLEOTIDE SEQUENCE</scope>
    <source>
        <strain evidence="15">TF1</strain>
    </source>
</reference>
<dbReference type="InterPro" id="IPR006050">
    <property type="entry name" value="DNA_photolyase_N"/>
</dbReference>
<evidence type="ECO:0000256" key="11">
    <source>
        <dbReference type="ARBA" id="ARBA00031671"/>
    </source>
</evidence>
<comment type="similarity">
    <text evidence="2">Belongs to the DNA photolyase class-2 family.</text>
</comment>
<evidence type="ECO:0000256" key="4">
    <source>
        <dbReference type="ARBA" id="ARBA00014046"/>
    </source>
</evidence>
<comment type="cofactor">
    <cofactor evidence="1">
        <name>FAD</name>
        <dbReference type="ChEBI" id="CHEBI:57692"/>
    </cofactor>
</comment>
<proteinExistence type="inferred from homology"/>
<dbReference type="Gene3D" id="3.40.50.620">
    <property type="entry name" value="HUPs"/>
    <property type="match status" value="1"/>
</dbReference>
<dbReference type="InterPro" id="IPR036134">
    <property type="entry name" value="Crypto/Photolyase_FAD-like_sf"/>
</dbReference>
<dbReference type="SUPFAM" id="SSF52425">
    <property type="entry name" value="Cryptochrome/photolyase, N-terminal domain"/>
    <property type="match status" value="1"/>
</dbReference>
<reference evidence="14 16" key="1">
    <citation type="journal article" date="2004" name="Virology">
        <title>Identification and characterization of a DNA photolyase-containing baculovirus from Chrysodeixis chalcites.</title>
        <authorList>
            <person name="van Oers M.M."/>
            <person name="Herniou E.A."/>
            <person name="Usmany M."/>
            <person name="Messelink G.J."/>
            <person name="Vlak J.M."/>
        </authorList>
    </citation>
    <scope>NUCLEOTIDE SEQUENCE [LARGE SCALE GENOMIC DNA]</scope>
</reference>
<dbReference type="InterPro" id="IPR036155">
    <property type="entry name" value="Crypto/Photolyase_N_sf"/>
</dbReference>
<dbReference type="GO" id="GO:0003677">
    <property type="term" value="F:DNA binding"/>
    <property type="evidence" value="ECO:0007669"/>
    <property type="project" value="UniProtKB-KW"/>
</dbReference>
<evidence type="ECO:0000256" key="1">
    <source>
        <dbReference type="ARBA" id="ARBA00001974"/>
    </source>
</evidence>
<evidence type="ECO:0000256" key="6">
    <source>
        <dbReference type="ARBA" id="ARBA00022763"/>
    </source>
</evidence>
<dbReference type="NCBIfam" id="TIGR00591">
    <property type="entry name" value="phr2"/>
    <property type="match status" value="1"/>
</dbReference>
<dbReference type="Gene3D" id="1.25.40.80">
    <property type="match status" value="1"/>
</dbReference>
<dbReference type="FunFam" id="1.25.40.80:FF:000004">
    <property type="entry name" value="Deoxyribodipyrimidine photolyase"/>
    <property type="match status" value="1"/>
</dbReference>
<gene>
    <name evidence="14" type="primary">ORF-72 phr-2</name>
</gene>
<dbReference type="GO" id="GO:0003904">
    <property type="term" value="F:deoxyribodipyrimidine photo-lyase activity"/>
    <property type="evidence" value="ECO:0007669"/>
    <property type="project" value="UniProtKB-EC"/>
</dbReference>
<dbReference type="PANTHER" id="PTHR10211:SF0">
    <property type="entry name" value="DEOXYRIBODIPYRIMIDINE PHOTO-LYASE"/>
    <property type="match status" value="1"/>
</dbReference>
<dbReference type="PANTHER" id="PTHR10211">
    <property type="entry name" value="DEOXYRIBODIPYRIMIDINE PHOTOLYASE"/>
    <property type="match status" value="1"/>
</dbReference>
<reference evidence="14 16" key="2">
    <citation type="journal article" date="2005" name="J. Gen. Virol.">
        <title>Genome sequence of Chrysodeixis chalcites nucleopolyhedrovirus, a baculovirus with two DNA photolyase genes.</title>
        <authorList>
            <person name="van Oers M.M."/>
            <person name="Abma-Henkens M.H."/>
            <person name="Herniou E.A."/>
            <person name="de Groot J.C."/>
            <person name="Peters S."/>
            <person name="Vlak J.M."/>
        </authorList>
    </citation>
    <scope>NUCLEOTIDE SEQUENCE [LARGE SCALE GENOMIC DNA]</scope>
</reference>
<evidence type="ECO:0000256" key="2">
    <source>
        <dbReference type="ARBA" id="ARBA00006409"/>
    </source>
</evidence>
<comment type="catalytic activity">
    <reaction evidence="12">
        <text>cyclobutadipyrimidine (in DNA) = 2 pyrimidine residues (in DNA).</text>
        <dbReference type="EC" id="4.1.99.3"/>
    </reaction>
</comment>
<keyword evidence="7" id="KW-0274">FAD</keyword>
<evidence type="ECO:0000256" key="5">
    <source>
        <dbReference type="ARBA" id="ARBA00022630"/>
    </source>
</evidence>
<keyword evidence="16" id="KW-1185">Reference proteome</keyword>
<keyword evidence="10 14" id="KW-0456">Lyase</keyword>
<keyword evidence="5" id="KW-0285">Flavoprotein</keyword>
<evidence type="ECO:0000256" key="7">
    <source>
        <dbReference type="ARBA" id="ARBA00022827"/>
    </source>
</evidence>
<dbReference type="OrthoDB" id="5004at10239"/>
<dbReference type="KEGG" id="vg:3431428"/>
<name>Q4KT08_9ABAC</name>
<evidence type="ECO:0000313" key="15">
    <source>
        <dbReference type="EMBL" id="AGE61632.1"/>
    </source>
</evidence>
<dbReference type="GO" id="GO:0000719">
    <property type="term" value="P:photoreactive repair"/>
    <property type="evidence" value="ECO:0007669"/>
    <property type="project" value="TreeGrafter"/>
</dbReference>
<evidence type="ECO:0000259" key="13">
    <source>
        <dbReference type="PROSITE" id="PS51645"/>
    </source>
</evidence>
<evidence type="ECO:0000313" key="14">
    <source>
        <dbReference type="EMBL" id="AAY84003.1"/>
    </source>
</evidence>
<keyword evidence="6" id="KW-0227">DNA damage</keyword>
<feature type="domain" description="Photolyase/cryptochrome alpha/beta" evidence="13">
    <location>
        <begin position="47"/>
        <end position="179"/>
    </location>
</feature>
<dbReference type="InterPro" id="IPR014729">
    <property type="entry name" value="Rossmann-like_a/b/a_fold"/>
</dbReference>
<dbReference type="PROSITE" id="PS51645">
    <property type="entry name" value="PHR_CRY_ALPHA_BETA"/>
    <property type="match status" value="1"/>
</dbReference>
<dbReference type="Proteomes" id="UP000202309">
    <property type="component" value="Segment"/>
</dbReference>
<evidence type="ECO:0000313" key="16">
    <source>
        <dbReference type="Proteomes" id="UP000202309"/>
    </source>
</evidence>
<dbReference type="GO" id="GO:0009650">
    <property type="term" value="P:UV protection"/>
    <property type="evidence" value="ECO:0007669"/>
    <property type="project" value="UniProtKB-ARBA"/>
</dbReference>
<dbReference type="GeneID" id="3431428"/>
<dbReference type="InterPro" id="IPR052219">
    <property type="entry name" value="Photolyase_Class-2"/>
</dbReference>
<sequence>MAANDRLKRMFEESRIDSSGETCHPSRVRVISRLRELVVASEGKEAGGVVYWMSRDSRVQDNWALIYAQELAHTAKLPLYVVFCMTKSFNNASMRQFHFLIKGLEEVRVECQKLDITFVMLDGSADLVLNDWVREHDICAVVCDFNPLRTVREWVSRIRDQLPDTVYFAQVDAHNVVPCWVASNKQEYSAMFMRKKLNSKLECYLKPFPPVVRHEYRSSVVLDPCTTTHIDWQQLLASRDADVSVGPVDWIEPGYISALNVLARFIRCNLLKYKMSRNNPVLKTQSNMSPFYHFGQISVQRVMLHLNSLKINKNDSGIDSNINDYIEECFVRRELADNFCFYNSNYDTFLGAPNWAKETLVIHKSDSRQYIYSLLQFEHNQTHDELWNAAQRQLRNEGKIHGYLRMYWAKKILEWTQTPEQALEYSIYLNDRYSLDGRDPNGYVGCMWSICGLHDRSFLERQVFGKIRYMNRNGCERKFNVKQYIINNK</sequence>
<dbReference type="InterPro" id="IPR008148">
    <property type="entry name" value="DNA_photolyase_2"/>
</dbReference>
<evidence type="ECO:0000256" key="12">
    <source>
        <dbReference type="ARBA" id="ARBA00033999"/>
    </source>
</evidence>
<protein>
    <recommendedName>
        <fullName evidence="4">Deoxyribodipyrimidine photo-lyase</fullName>
        <ecNumber evidence="3">4.1.99.3</ecNumber>
    </recommendedName>
    <alternativeName>
        <fullName evidence="11">DNA photolyase</fullName>
    </alternativeName>
</protein>
<dbReference type="EMBL" id="AY864330">
    <property type="protein sequence ID" value="AAY84003.1"/>
    <property type="molecule type" value="Genomic_DNA"/>
</dbReference>
<dbReference type="EMBL" id="JX560541">
    <property type="protein sequence ID" value="AGE61632.1"/>
    <property type="molecule type" value="Genomic_DNA"/>
</dbReference>
<evidence type="ECO:0000256" key="9">
    <source>
        <dbReference type="ARBA" id="ARBA00023204"/>
    </source>
</evidence>
<dbReference type="Gene3D" id="1.10.579.10">
    <property type="entry name" value="DNA Cyclobutane Dipyrimidine Photolyase, subunit A, domain 3"/>
    <property type="match status" value="1"/>
</dbReference>
<dbReference type="EC" id="4.1.99.3" evidence="3"/>
<dbReference type="FunFam" id="3.40.50.620:FF:000110">
    <property type="entry name" value="Deoxyribodipyrimidine photolyase"/>
    <property type="match status" value="1"/>
</dbReference>
<dbReference type="FunFam" id="1.10.579.10:FF:000002">
    <property type="entry name" value="Deoxyribodipyrimidine photolyase"/>
    <property type="match status" value="1"/>
</dbReference>
<evidence type="ECO:0000256" key="8">
    <source>
        <dbReference type="ARBA" id="ARBA00023125"/>
    </source>
</evidence>
<dbReference type="Pfam" id="PF00875">
    <property type="entry name" value="DNA_photolyase"/>
    <property type="match status" value="1"/>
</dbReference>
<dbReference type="RefSeq" id="YP_249676.1">
    <property type="nucleotide sequence ID" value="NC_007151.1"/>
</dbReference>
<dbReference type="SMR" id="Q4KT08"/>
<organism evidence="14 16">
    <name type="scientific">Chrysodeixis chalcites nucleopolyhedrovirus</name>
    <dbReference type="NCBI Taxonomy" id="320432"/>
    <lineage>
        <taxon>Viruses</taxon>
        <taxon>Viruses incertae sedis</taxon>
        <taxon>Naldaviricetes</taxon>
        <taxon>Lefavirales</taxon>
        <taxon>Baculoviridae</taxon>
        <taxon>Alphabaculovirus</taxon>
        <taxon>Alphabaculovirus chrychalcites</taxon>
    </lineage>
</organism>